<keyword evidence="6" id="KW-0175">Coiled coil</keyword>
<feature type="coiled-coil region" evidence="6">
    <location>
        <begin position="135"/>
        <end position="204"/>
    </location>
</feature>
<feature type="region of interest" description="Disordered" evidence="7">
    <location>
        <begin position="52"/>
        <end position="110"/>
    </location>
</feature>
<accession>A0A0K9PXN0</accession>
<dbReference type="FunFam" id="1.20.5.170:FF:000020">
    <property type="entry name" value="BZIP transcription factor"/>
    <property type="match status" value="1"/>
</dbReference>
<comment type="caution">
    <text evidence="9">The sequence shown here is derived from an EMBL/GenBank/DDBJ whole genome shotgun (WGS) entry which is preliminary data.</text>
</comment>
<keyword evidence="5" id="KW-0539">Nucleus</keyword>
<evidence type="ECO:0000256" key="2">
    <source>
        <dbReference type="ARBA" id="ARBA00023015"/>
    </source>
</evidence>
<evidence type="ECO:0000256" key="7">
    <source>
        <dbReference type="SAM" id="MobiDB-lite"/>
    </source>
</evidence>
<dbReference type="STRING" id="29655.A0A0K9PXN0"/>
<dbReference type="PROSITE" id="PS50217">
    <property type="entry name" value="BZIP"/>
    <property type="match status" value="1"/>
</dbReference>
<dbReference type="PANTHER" id="PTHR47693">
    <property type="entry name" value="BZIP TRANSCRIPTION FACTOR RISBZ3-RELATED"/>
    <property type="match status" value="1"/>
</dbReference>
<proteinExistence type="predicted"/>
<dbReference type="SUPFAM" id="SSF57959">
    <property type="entry name" value="Leucine zipper domain"/>
    <property type="match status" value="1"/>
</dbReference>
<keyword evidence="4" id="KW-0804">Transcription</keyword>
<keyword evidence="2" id="KW-0805">Transcription regulation</keyword>
<evidence type="ECO:0000256" key="6">
    <source>
        <dbReference type="SAM" id="Coils"/>
    </source>
</evidence>
<evidence type="ECO:0000256" key="5">
    <source>
        <dbReference type="ARBA" id="ARBA00023242"/>
    </source>
</evidence>
<dbReference type="EMBL" id="LFYR01000555">
    <property type="protein sequence ID" value="KMZ73664.1"/>
    <property type="molecule type" value="Genomic_DNA"/>
</dbReference>
<name>A0A0K9PXN0_ZOSMR</name>
<keyword evidence="10" id="KW-1185">Reference proteome</keyword>
<dbReference type="InterPro" id="IPR004827">
    <property type="entry name" value="bZIP"/>
</dbReference>
<dbReference type="Gene3D" id="1.20.5.170">
    <property type="match status" value="1"/>
</dbReference>
<dbReference type="Pfam" id="PF00170">
    <property type="entry name" value="bZIP_1"/>
    <property type="match status" value="1"/>
</dbReference>
<evidence type="ECO:0000256" key="4">
    <source>
        <dbReference type="ARBA" id="ARBA00023163"/>
    </source>
</evidence>
<evidence type="ECO:0000313" key="10">
    <source>
        <dbReference type="Proteomes" id="UP000036987"/>
    </source>
</evidence>
<keyword evidence="3" id="KW-0238">DNA-binding</keyword>
<dbReference type="SMART" id="SM00338">
    <property type="entry name" value="BRLZ"/>
    <property type="match status" value="1"/>
</dbReference>
<protein>
    <submittedName>
        <fullName evidence="9">Transcription factor bZIP</fullName>
    </submittedName>
</protein>
<dbReference type="InterPro" id="IPR046347">
    <property type="entry name" value="bZIP_sf"/>
</dbReference>
<gene>
    <name evidence="9" type="ORF">ZOSMA_144G00250</name>
</gene>
<evidence type="ECO:0000259" key="8">
    <source>
        <dbReference type="PROSITE" id="PS50217"/>
    </source>
</evidence>
<evidence type="ECO:0000256" key="1">
    <source>
        <dbReference type="ARBA" id="ARBA00004123"/>
    </source>
</evidence>
<dbReference type="OrthoDB" id="1299653at2759"/>
<dbReference type="AlphaFoldDB" id="A0A0K9PXN0"/>
<feature type="domain" description="BZIP" evidence="8">
    <location>
        <begin position="124"/>
        <end position="176"/>
    </location>
</feature>
<dbReference type="InterPro" id="IPR044168">
    <property type="entry name" value="RISBZ3/4/5"/>
</dbReference>
<dbReference type="GO" id="GO:0005634">
    <property type="term" value="C:nucleus"/>
    <property type="evidence" value="ECO:0007669"/>
    <property type="project" value="UniProtKB-SubCell"/>
</dbReference>
<evidence type="ECO:0000313" key="9">
    <source>
        <dbReference type="EMBL" id="KMZ73664.1"/>
    </source>
</evidence>
<organism evidence="9 10">
    <name type="scientific">Zostera marina</name>
    <name type="common">Eelgrass</name>
    <dbReference type="NCBI Taxonomy" id="29655"/>
    <lineage>
        <taxon>Eukaryota</taxon>
        <taxon>Viridiplantae</taxon>
        <taxon>Streptophyta</taxon>
        <taxon>Embryophyta</taxon>
        <taxon>Tracheophyta</taxon>
        <taxon>Spermatophyta</taxon>
        <taxon>Magnoliopsida</taxon>
        <taxon>Liliopsida</taxon>
        <taxon>Zosteraceae</taxon>
        <taxon>Zostera</taxon>
    </lineage>
</organism>
<sequence>MKRNSSDWDLEAFLAHDGDFAAPNYGLMGNRNPVQNHMDGLVAAVGGGGAAPWTTENQTPKHSSISATIESQSSICAGSPTSAMKPKLSRDAQAPGGGSSGSDSDEESYDIEAGSCEQGVDVILLKRVRRMVSNRESARRSRRRKQAHLQDLESQVEQLRGENNSLYKHLTDANQQFTDAVTDNRVLKSDVETLRIKVKLAEDQVARGTLTCSLNHLLQTQTISTPPFPTTIASRGMCRASEMQVPTINTQGQGVSMPPIPDHGILHVDNNDIRTRLNQHNGNPMQQRMVNLEHLQNKISSDMTSCGGSDVWSRKLHANPMSNK</sequence>
<dbReference type="GO" id="GO:0003700">
    <property type="term" value="F:DNA-binding transcription factor activity"/>
    <property type="evidence" value="ECO:0007669"/>
    <property type="project" value="InterPro"/>
</dbReference>
<dbReference type="GO" id="GO:0003677">
    <property type="term" value="F:DNA binding"/>
    <property type="evidence" value="ECO:0007669"/>
    <property type="project" value="UniProtKB-KW"/>
</dbReference>
<dbReference type="PANTHER" id="PTHR47693:SF1">
    <property type="entry name" value="BZIP TRANSCRIPTION FACTOR RISBZ3"/>
    <property type="match status" value="1"/>
</dbReference>
<dbReference type="PROSITE" id="PS00036">
    <property type="entry name" value="BZIP_BASIC"/>
    <property type="match status" value="1"/>
</dbReference>
<evidence type="ECO:0000256" key="3">
    <source>
        <dbReference type="ARBA" id="ARBA00023125"/>
    </source>
</evidence>
<feature type="compositionally biased region" description="Low complexity" evidence="7">
    <location>
        <begin position="63"/>
        <end position="75"/>
    </location>
</feature>
<comment type="subcellular location">
    <subcellularLocation>
        <location evidence="1">Nucleus</location>
    </subcellularLocation>
</comment>
<dbReference type="Proteomes" id="UP000036987">
    <property type="component" value="Unassembled WGS sequence"/>
</dbReference>
<reference evidence="10" key="1">
    <citation type="journal article" date="2016" name="Nature">
        <title>The genome of the seagrass Zostera marina reveals angiosperm adaptation to the sea.</title>
        <authorList>
            <person name="Olsen J.L."/>
            <person name="Rouze P."/>
            <person name="Verhelst B."/>
            <person name="Lin Y.-C."/>
            <person name="Bayer T."/>
            <person name="Collen J."/>
            <person name="Dattolo E."/>
            <person name="De Paoli E."/>
            <person name="Dittami S."/>
            <person name="Maumus F."/>
            <person name="Michel G."/>
            <person name="Kersting A."/>
            <person name="Lauritano C."/>
            <person name="Lohaus R."/>
            <person name="Toepel M."/>
            <person name="Tonon T."/>
            <person name="Vanneste K."/>
            <person name="Amirebrahimi M."/>
            <person name="Brakel J."/>
            <person name="Bostroem C."/>
            <person name="Chovatia M."/>
            <person name="Grimwood J."/>
            <person name="Jenkins J.W."/>
            <person name="Jueterbock A."/>
            <person name="Mraz A."/>
            <person name="Stam W.T."/>
            <person name="Tice H."/>
            <person name="Bornberg-Bauer E."/>
            <person name="Green P.J."/>
            <person name="Pearson G.A."/>
            <person name="Procaccini G."/>
            <person name="Duarte C.M."/>
            <person name="Schmutz J."/>
            <person name="Reusch T.B.H."/>
            <person name="Van de Peer Y."/>
        </authorList>
    </citation>
    <scope>NUCLEOTIDE SEQUENCE [LARGE SCALE GENOMIC DNA]</scope>
    <source>
        <strain evidence="10">cv. Finnish</strain>
    </source>
</reference>